<accession>A0ABY7FVM7</accession>
<organism evidence="3 4">
    <name type="scientific">Mya arenaria</name>
    <name type="common">Soft-shell clam</name>
    <dbReference type="NCBI Taxonomy" id="6604"/>
    <lineage>
        <taxon>Eukaryota</taxon>
        <taxon>Metazoa</taxon>
        <taxon>Spiralia</taxon>
        <taxon>Lophotrochozoa</taxon>
        <taxon>Mollusca</taxon>
        <taxon>Bivalvia</taxon>
        <taxon>Autobranchia</taxon>
        <taxon>Heteroconchia</taxon>
        <taxon>Euheterodonta</taxon>
        <taxon>Imparidentia</taxon>
        <taxon>Neoheterodontei</taxon>
        <taxon>Myida</taxon>
        <taxon>Myoidea</taxon>
        <taxon>Myidae</taxon>
        <taxon>Mya</taxon>
    </lineage>
</organism>
<gene>
    <name evidence="3" type="ORF">MAR_011944</name>
</gene>
<dbReference type="EMBL" id="CP111025">
    <property type="protein sequence ID" value="WAR26240.1"/>
    <property type="molecule type" value="Genomic_DNA"/>
</dbReference>
<sequence length="117" mass="13437">MSDEEVARVVFGESRGEPMAGQRAVAHSIYNRTRHPGYPNTVHEVNWEEARRNNSREYQNAMSAAHEARTNPSADPTRGAVDFASRDPWPSTNDNDHWRATNKQQIGNQYFVKREPR</sequence>
<evidence type="ECO:0000313" key="4">
    <source>
        <dbReference type="Proteomes" id="UP001164746"/>
    </source>
</evidence>
<reference evidence="3" key="1">
    <citation type="submission" date="2022-11" db="EMBL/GenBank/DDBJ databases">
        <title>Centuries of genome instability and evolution in soft-shell clam transmissible cancer (bioRxiv).</title>
        <authorList>
            <person name="Hart S.F.M."/>
            <person name="Yonemitsu M.A."/>
            <person name="Giersch R.M."/>
            <person name="Beal B.F."/>
            <person name="Arriagada G."/>
            <person name="Davis B.W."/>
            <person name="Ostrander E.A."/>
            <person name="Goff S.P."/>
            <person name="Metzger M.J."/>
        </authorList>
    </citation>
    <scope>NUCLEOTIDE SEQUENCE</scope>
    <source>
        <strain evidence="3">MELC-2E11</strain>
        <tissue evidence="3">Siphon/mantle</tissue>
    </source>
</reference>
<evidence type="ECO:0000313" key="3">
    <source>
        <dbReference type="EMBL" id="WAR26240.1"/>
    </source>
</evidence>
<keyword evidence="4" id="KW-1185">Reference proteome</keyword>
<evidence type="ECO:0000256" key="1">
    <source>
        <dbReference type="SAM" id="MobiDB-lite"/>
    </source>
</evidence>
<proteinExistence type="predicted"/>
<protein>
    <recommendedName>
        <fullName evidence="2">Cell wall hydrolase SleB domain-containing protein</fullName>
    </recommendedName>
</protein>
<dbReference type="InterPro" id="IPR042047">
    <property type="entry name" value="SleB_dom1"/>
</dbReference>
<dbReference type="InterPro" id="IPR011105">
    <property type="entry name" value="Cell_wall_hydrolase_SleB"/>
</dbReference>
<dbReference type="Gene3D" id="1.10.10.2520">
    <property type="entry name" value="Cell wall hydrolase SleB, domain 1"/>
    <property type="match status" value="1"/>
</dbReference>
<feature type="domain" description="Cell wall hydrolase SleB" evidence="2">
    <location>
        <begin position="16"/>
        <end position="111"/>
    </location>
</feature>
<dbReference type="Proteomes" id="UP001164746">
    <property type="component" value="Chromosome 14"/>
</dbReference>
<dbReference type="Pfam" id="PF07486">
    <property type="entry name" value="Hydrolase_2"/>
    <property type="match status" value="1"/>
</dbReference>
<name>A0ABY7FVM7_MYAAR</name>
<feature type="region of interest" description="Disordered" evidence="1">
    <location>
        <begin position="55"/>
        <end position="117"/>
    </location>
</feature>
<evidence type="ECO:0000259" key="2">
    <source>
        <dbReference type="Pfam" id="PF07486"/>
    </source>
</evidence>